<protein>
    <submittedName>
        <fullName evidence="1">Uncharacterized protein</fullName>
    </submittedName>
</protein>
<organism evidence="1 2">
    <name type="scientific">Carya illinoinensis</name>
    <name type="common">Pecan</name>
    <dbReference type="NCBI Taxonomy" id="32201"/>
    <lineage>
        <taxon>Eukaryota</taxon>
        <taxon>Viridiplantae</taxon>
        <taxon>Streptophyta</taxon>
        <taxon>Embryophyta</taxon>
        <taxon>Tracheophyta</taxon>
        <taxon>Spermatophyta</taxon>
        <taxon>Magnoliopsida</taxon>
        <taxon>eudicotyledons</taxon>
        <taxon>Gunneridae</taxon>
        <taxon>Pentapetalae</taxon>
        <taxon>rosids</taxon>
        <taxon>fabids</taxon>
        <taxon>Fagales</taxon>
        <taxon>Juglandaceae</taxon>
        <taxon>Carya</taxon>
    </lineage>
</organism>
<keyword evidence="2" id="KW-1185">Reference proteome</keyword>
<dbReference type="Proteomes" id="UP000811609">
    <property type="component" value="Chromosome 13"/>
</dbReference>
<reference evidence="1" key="1">
    <citation type="submission" date="2020-12" db="EMBL/GenBank/DDBJ databases">
        <title>WGS assembly of Carya illinoinensis cv. Pawnee.</title>
        <authorList>
            <person name="Platts A."/>
            <person name="Shu S."/>
            <person name="Wright S."/>
            <person name="Barry K."/>
            <person name="Edger P."/>
            <person name="Pires J.C."/>
            <person name="Schmutz J."/>
        </authorList>
    </citation>
    <scope>NUCLEOTIDE SEQUENCE</scope>
    <source>
        <tissue evidence="1">Leaf</tissue>
    </source>
</reference>
<proteinExistence type="predicted"/>
<dbReference type="AlphaFoldDB" id="A0A8T1NS67"/>
<evidence type="ECO:0000313" key="2">
    <source>
        <dbReference type="Proteomes" id="UP000811609"/>
    </source>
</evidence>
<sequence length="45" mass="4957">MFGGNKFPVKYKGNLVLRSDPDSTLSSNSVWIAGNQPRIYSVKAI</sequence>
<comment type="caution">
    <text evidence="1">The sequence shown here is derived from an EMBL/GenBank/DDBJ whole genome shotgun (WGS) entry which is preliminary data.</text>
</comment>
<dbReference type="EMBL" id="CM031821">
    <property type="protein sequence ID" value="KAG6631753.1"/>
    <property type="molecule type" value="Genomic_DNA"/>
</dbReference>
<evidence type="ECO:0000313" key="1">
    <source>
        <dbReference type="EMBL" id="KAG6631753.1"/>
    </source>
</evidence>
<accession>A0A8T1NS67</accession>
<name>A0A8T1NS67_CARIL</name>
<gene>
    <name evidence="1" type="ORF">CIPAW_13G112200</name>
</gene>